<name>A0ACB7CGI5_9ASCO</name>
<dbReference type="Proteomes" id="UP000768646">
    <property type="component" value="Unassembled WGS sequence"/>
</dbReference>
<protein>
    <submittedName>
        <fullName evidence="1">Uncharacterized protein</fullName>
    </submittedName>
</protein>
<dbReference type="EMBL" id="JABTEG010000001">
    <property type="protein sequence ID" value="KAG4306119.1"/>
    <property type="molecule type" value="Genomic_DNA"/>
</dbReference>
<keyword evidence="2" id="KW-1185">Reference proteome</keyword>
<evidence type="ECO:0000313" key="2">
    <source>
        <dbReference type="Proteomes" id="UP000768646"/>
    </source>
</evidence>
<sequence length="354" mass="40803">MRYIIFGFQKCTKLKFQKKYSTKNIYLKKDPLRILFFGTDEFSAFSLLSLISLSQSNKTVLEKIGVVTLPDSKIGRGHKTLYKTPVKLLAVEHNLKVYEMKKENIWETTGILHDCAKIFNLVVSVSFGHLIPSILLKSMEYGGINVHPSLLPRYKGPAPLHHTLLNKDKYTGVTIQTLHPYKFDEGKIISVSELYKVTEQETLQTLSETLSKIAAELLIQTLLKQEYLNVNTNLQNIYEPSYARKLTKEDEIIKWNLWSSNEIELRNRVFGKLRSKFKSSNKIVILSDIEIVNDTEEKIYGYSGLYTYSKNGLYVRCVDGRNIKIGKIKIEGKNWVNGKEWAMTHLDEKNGYFV</sequence>
<accession>A0ACB7CGI5</accession>
<proteinExistence type="predicted"/>
<evidence type="ECO:0000313" key="1">
    <source>
        <dbReference type="EMBL" id="KAG4306119.1"/>
    </source>
</evidence>
<organism evidence="1 2">
    <name type="scientific">Pneumocystis oryctolagi</name>
    <dbReference type="NCBI Taxonomy" id="42067"/>
    <lineage>
        <taxon>Eukaryota</taxon>
        <taxon>Fungi</taxon>
        <taxon>Dikarya</taxon>
        <taxon>Ascomycota</taxon>
        <taxon>Taphrinomycotina</taxon>
        <taxon>Pneumocystomycetes</taxon>
        <taxon>Pneumocystaceae</taxon>
        <taxon>Pneumocystis</taxon>
    </lineage>
</organism>
<gene>
    <name evidence="1" type="ORF">PORY_000107</name>
</gene>
<comment type="caution">
    <text evidence="1">The sequence shown here is derived from an EMBL/GenBank/DDBJ whole genome shotgun (WGS) entry which is preliminary data.</text>
</comment>
<reference evidence="1 2" key="1">
    <citation type="journal article" date="2021" name="Commun. Biol.">
        <title>Genomic insights into the host specific adaptation of the Pneumocystis genus.</title>
        <authorList>
            <person name="Cisse O.H."/>
            <person name="Ma L."/>
            <person name="Dekker J.P."/>
            <person name="Khil P.P."/>
            <person name="Youn J.-H."/>
            <person name="Brenchley J.M."/>
            <person name="Blair R."/>
            <person name="Pahar B."/>
            <person name="Chabe M."/>
            <person name="Van Rompay K.K.A."/>
            <person name="Keesler R."/>
            <person name="Sukura A."/>
            <person name="Hirsch V."/>
            <person name="Kutty G."/>
            <person name="Liu Y."/>
            <person name="Peng L."/>
            <person name="Chen J."/>
            <person name="Song J."/>
            <person name="Weissenbacher-Lang C."/>
            <person name="Xu J."/>
            <person name="Upham N.S."/>
            <person name="Stajich J.E."/>
            <person name="Cuomo C.A."/>
            <person name="Cushion M.T."/>
            <person name="Kovacs J.A."/>
        </authorList>
    </citation>
    <scope>NUCLEOTIDE SEQUENCE [LARGE SCALE GENOMIC DNA]</scope>
    <source>
        <strain evidence="1 2">RABM</strain>
    </source>
</reference>